<evidence type="ECO:0000313" key="2">
    <source>
        <dbReference type="EMBL" id="MBC5722119.1"/>
    </source>
</evidence>
<sequence>MYGIGKDLGRNGDGIRRKLICLGDSLTFGAGVTRRDCWTSLVQRECGWTVVNRGISGDTTGGMLVRLQRDVLGPALEERRCGGDCRVLVMGGSNDIFFSGTDSQARGNMTAICHQLEAEGIFPVIGIPLPVDWSKAPEKWTGVVDFYQSAPRILAYNEWLRRFAASAGLVLVDFASDFLSVSGQVRHELFLDGIHPNLEGHREMARRLAKELDKIY</sequence>
<dbReference type="Pfam" id="PF13472">
    <property type="entry name" value="Lipase_GDSL_2"/>
    <property type="match status" value="1"/>
</dbReference>
<accession>A0A8J6J167</accession>
<dbReference type="PANTHER" id="PTHR30383">
    <property type="entry name" value="THIOESTERASE 1/PROTEASE 1/LYSOPHOSPHOLIPASE L1"/>
    <property type="match status" value="1"/>
</dbReference>
<dbReference type="PANTHER" id="PTHR30383:SF5">
    <property type="entry name" value="SGNH HYDROLASE-TYPE ESTERASE DOMAIN-CONTAINING PROTEIN"/>
    <property type="match status" value="1"/>
</dbReference>
<reference evidence="2" key="1">
    <citation type="submission" date="2020-08" db="EMBL/GenBank/DDBJ databases">
        <title>Genome public.</title>
        <authorList>
            <person name="Liu C."/>
            <person name="Sun Q."/>
        </authorList>
    </citation>
    <scope>NUCLEOTIDE SEQUENCE</scope>
    <source>
        <strain evidence="2">NSJ-23</strain>
    </source>
</reference>
<dbReference type="EMBL" id="JACOPO010000002">
    <property type="protein sequence ID" value="MBC5722119.1"/>
    <property type="molecule type" value="Genomic_DNA"/>
</dbReference>
<evidence type="ECO:0000313" key="3">
    <source>
        <dbReference type="Proteomes" id="UP000628736"/>
    </source>
</evidence>
<name>A0A8J6J167_9FIRM</name>
<organism evidence="2 3">
    <name type="scientific">Flintibacter hominis</name>
    <dbReference type="NCBI Taxonomy" id="2763048"/>
    <lineage>
        <taxon>Bacteria</taxon>
        <taxon>Bacillati</taxon>
        <taxon>Bacillota</taxon>
        <taxon>Clostridia</taxon>
        <taxon>Eubacteriales</taxon>
        <taxon>Flintibacter</taxon>
    </lineage>
</organism>
<dbReference type="AlphaFoldDB" id="A0A8J6J167"/>
<evidence type="ECO:0000259" key="1">
    <source>
        <dbReference type="Pfam" id="PF13472"/>
    </source>
</evidence>
<feature type="domain" description="SGNH hydrolase-type esterase" evidence="1">
    <location>
        <begin position="21"/>
        <end position="202"/>
    </location>
</feature>
<dbReference type="InterPro" id="IPR013830">
    <property type="entry name" value="SGNH_hydro"/>
</dbReference>
<dbReference type="GO" id="GO:0004622">
    <property type="term" value="F:phosphatidylcholine lysophospholipase activity"/>
    <property type="evidence" value="ECO:0007669"/>
    <property type="project" value="TreeGrafter"/>
</dbReference>
<keyword evidence="3" id="KW-1185">Reference proteome</keyword>
<dbReference type="InterPro" id="IPR051532">
    <property type="entry name" value="Ester_Hydrolysis_Enzymes"/>
</dbReference>
<gene>
    <name evidence="2" type="ORF">H8S11_04725</name>
</gene>
<comment type="caution">
    <text evidence="2">The sequence shown here is derived from an EMBL/GenBank/DDBJ whole genome shotgun (WGS) entry which is preliminary data.</text>
</comment>
<dbReference type="SUPFAM" id="SSF52266">
    <property type="entry name" value="SGNH hydrolase"/>
    <property type="match status" value="1"/>
</dbReference>
<dbReference type="InterPro" id="IPR036514">
    <property type="entry name" value="SGNH_hydro_sf"/>
</dbReference>
<protein>
    <recommendedName>
        <fullName evidence="1">SGNH hydrolase-type esterase domain-containing protein</fullName>
    </recommendedName>
</protein>
<proteinExistence type="predicted"/>
<dbReference type="RefSeq" id="WP_186852362.1">
    <property type="nucleotide sequence ID" value="NZ_JACOPO010000002.1"/>
</dbReference>
<dbReference type="Gene3D" id="3.40.50.1110">
    <property type="entry name" value="SGNH hydrolase"/>
    <property type="match status" value="1"/>
</dbReference>
<dbReference type="Proteomes" id="UP000628736">
    <property type="component" value="Unassembled WGS sequence"/>
</dbReference>